<name>A0A7M1B512_9BACT</name>
<keyword evidence="4 5" id="KW-0472">Membrane</keyword>
<organism evidence="6 7">
    <name type="scientific">Sulfurimonas paralvinellae</name>
    <dbReference type="NCBI Taxonomy" id="317658"/>
    <lineage>
        <taxon>Bacteria</taxon>
        <taxon>Pseudomonadati</taxon>
        <taxon>Campylobacterota</taxon>
        <taxon>Epsilonproteobacteria</taxon>
        <taxon>Campylobacterales</taxon>
        <taxon>Sulfurimonadaceae</taxon>
        <taxon>Sulfurimonas</taxon>
    </lineage>
</organism>
<dbReference type="InterPro" id="IPR007318">
    <property type="entry name" value="Phopholipid_MeTrfase"/>
</dbReference>
<gene>
    <name evidence="6" type="ORF">FM071_00330</name>
</gene>
<evidence type="ECO:0000313" key="6">
    <source>
        <dbReference type="EMBL" id="QOP44827.1"/>
    </source>
</evidence>
<dbReference type="Gene3D" id="1.20.120.1630">
    <property type="match status" value="1"/>
</dbReference>
<evidence type="ECO:0000256" key="4">
    <source>
        <dbReference type="ARBA" id="ARBA00023136"/>
    </source>
</evidence>
<dbReference type="GO" id="GO:0008168">
    <property type="term" value="F:methyltransferase activity"/>
    <property type="evidence" value="ECO:0007669"/>
    <property type="project" value="UniProtKB-KW"/>
</dbReference>
<evidence type="ECO:0000313" key="7">
    <source>
        <dbReference type="Proteomes" id="UP000593580"/>
    </source>
</evidence>
<dbReference type="KEGG" id="spal:FM071_00330"/>
<evidence type="ECO:0000256" key="2">
    <source>
        <dbReference type="ARBA" id="ARBA00022692"/>
    </source>
</evidence>
<reference evidence="6 7" key="1">
    <citation type="submission" date="2019-07" db="EMBL/GenBank/DDBJ databases">
        <title>Sulfurimonas paralvinellae sp. nov., a novel mesophilic, hydrogen- and sulfur-oxidizing chemolithoautotroph within the Epsilonproteo- bacteria isolated from a deep-sea hydrothermal vent polychaete nest, reclassification of Thiomicrospira denitrificans as Sulfurimonas denitrificans comb. nov. and emended description of the genus Sulfurimonas.</title>
        <authorList>
            <person name="Wang S."/>
            <person name="Jiang L."/>
            <person name="Shao Z."/>
        </authorList>
    </citation>
    <scope>NUCLEOTIDE SEQUENCE [LARGE SCALE GENOMIC DNA]</scope>
    <source>
        <strain evidence="6 7">GO25</strain>
    </source>
</reference>
<keyword evidence="7" id="KW-1185">Reference proteome</keyword>
<dbReference type="PANTHER" id="PTHR43847">
    <property type="entry name" value="BLL3993 PROTEIN"/>
    <property type="match status" value="1"/>
</dbReference>
<keyword evidence="2 5" id="KW-0812">Transmembrane</keyword>
<feature type="transmembrane region" description="Helical" evidence="5">
    <location>
        <begin position="27"/>
        <end position="48"/>
    </location>
</feature>
<feature type="transmembrane region" description="Helical" evidence="5">
    <location>
        <begin position="5"/>
        <end position="21"/>
    </location>
</feature>
<dbReference type="AlphaFoldDB" id="A0A7M1B512"/>
<keyword evidence="6" id="KW-0808">Transferase</keyword>
<evidence type="ECO:0000256" key="3">
    <source>
        <dbReference type="ARBA" id="ARBA00022989"/>
    </source>
</evidence>
<evidence type="ECO:0000256" key="1">
    <source>
        <dbReference type="ARBA" id="ARBA00004127"/>
    </source>
</evidence>
<accession>A0A7M1B512</accession>
<keyword evidence="6" id="KW-0489">Methyltransferase</keyword>
<dbReference type="Pfam" id="PF04191">
    <property type="entry name" value="PEMT"/>
    <property type="match status" value="1"/>
</dbReference>
<dbReference type="EMBL" id="CP041406">
    <property type="protein sequence ID" value="QOP44827.1"/>
    <property type="molecule type" value="Genomic_DNA"/>
</dbReference>
<dbReference type="GO" id="GO:0012505">
    <property type="term" value="C:endomembrane system"/>
    <property type="evidence" value="ECO:0007669"/>
    <property type="project" value="UniProtKB-SubCell"/>
</dbReference>
<keyword evidence="3 5" id="KW-1133">Transmembrane helix</keyword>
<feature type="transmembrane region" description="Helical" evidence="5">
    <location>
        <begin position="78"/>
        <end position="94"/>
    </location>
</feature>
<evidence type="ECO:0000256" key="5">
    <source>
        <dbReference type="SAM" id="Phobius"/>
    </source>
</evidence>
<proteinExistence type="predicted"/>
<sequence length="143" mass="16855">MKSKILVFLQFFIIFLMLLPFGSHTLYLYPGLFITAVGMIVGFLAIGAHKRGNFNIRPDIKESCELVTHSIYAYVRHPMYLSVLLMMLGITVIYFSYYELVLYLLLVITLLVKLTYEEHLWQCHSEVYEAYKKRTKRLIPFLF</sequence>
<protein>
    <submittedName>
        <fullName evidence="6">Isoprenylcysteine carboxylmethyltransferase family protein</fullName>
    </submittedName>
</protein>
<dbReference type="InterPro" id="IPR052527">
    <property type="entry name" value="Metal_cation-efflux_comp"/>
</dbReference>
<dbReference type="Proteomes" id="UP000593580">
    <property type="component" value="Chromosome"/>
</dbReference>
<dbReference type="GO" id="GO:0032259">
    <property type="term" value="P:methylation"/>
    <property type="evidence" value="ECO:0007669"/>
    <property type="project" value="UniProtKB-KW"/>
</dbReference>
<dbReference type="PANTHER" id="PTHR43847:SF1">
    <property type="entry name" value="BLL3993 PROTEIN"/>
    <property type="match status" value="1"/>
</dbReference>
<comment type="subcellular location">
    <subcellularLocation>
        <location evidence="1">Endomembrane system</location>
        <topology evidence="1">Multi-pass membrane protein</topology>
    </subcellularLocation>
</comment>